<gene>
    <name evidence="2" type="ORF">Q644_16705</name>
</gene>
<sequence>MKSNWSQADFDRIVGVYERAGVNRDVAIRTYTTRLLGSEPKLVLHGGGNTSVKTTLIDHDGSEVSVLCVKGSGWDMGRIEPAGLPALHLEPLKAMVNYETLSDDDMVMLQRRLLLDPAAPNPSVEAILHAILPFKHVDHTHANAIVALTNQPRGRRDHSGTIPGDDYRALCHAGLRSFEGVSEGIFRKARCTRHDLAEARYFHLVGGPA</sequence>
<dbReference type="Proteomes" id="UP000016842">
    <property type="component" value="Unassembled WGS sequence"/>
</dbReference>
<accession>U4V8V7</accession>
<dbReference type="SUPFAM" id="SSF53639">
    <property type="entry name" value="AraD/HMP-PK domain-like"/>
    <property type="match status" value="1"/>
</dbReference>
<evidence type="ECO:0000313" key="3">
    <source>
        <dbReference type="Proteomes" id="UP000016842"/>
    </source>
</evidence>
<dbReference type="PATRIC" id="fig|1337887.3.peg.1733"/>
<evidence type="ECO:0000259" key="1">
    <source>
        <dbReference type="SMART" id="SM01007"/>
    </source>
</evidence>
<dbReference type="EMBL" id="ASXJ01000089">
    <property type="protein sequence ID" value="ERM02405.1"/>
    <property type="molecule type" value="Genomic_DNA"/>
</dbReference>
<dbReference type="InterPro" id="IPR001303">
    <property type="entry name" value="Aldolase_II/adducin_N"/>
</dbReference>
<protein>
    <recommendedName>
        <fullName evidence="1">Class II aldolase/adducin N-terminal domain-containing protein</fullName>
    </recommendedName>
</protein>
<dbReference type="Gene3D" id="3.40.225.10">
    <property type="entry name" value="Class II aldolase/adducin N-terminal domain"/>
    <property type="match status" value="1"/>
</dbReference>
<organism evidence="2 3">
    <name type="scientific">Brucella intermedia 229E</name>
    <dbReference type="NCBI Taxonomy" id="1337887"/>
    <lineage>
        <taxon>Bacteria</taxon>
        <taxon>Pseudomonadati</taxon>
        <taxon>Pseudomonadota</taxon>
        <taxon>Alphaproteobacteria</taxon>
        <taxon>Hyphomicrobiales</taxon>
        <taxon>Brucellaceae</taxon>
        <taxon>Brucella/Ochrobactrum group</taxon>
        <taxon>Brucella</taxon>
    </lineage>
</organism>
<name>U4V8V7_9HYPH</name>
<proteinExistence type="predicted"/>
<feature type="domain" description="Class II aldolase/adducin N-terminal" evidence="1">
    <location>
        <begin position="28"/>
        <end position="201"/>
    </location>
</feature>
<evidence type="ECO:0000313" key="2">
    <source>
        <dbReference type="EMBL" id="ERM02405.1"/>
    </source>
</evidence>
<dbReference type="AlphaFoldDB" id="U4V8V7"/>
<dbReference type="InterPro" id="IPR036409">
    <property type="entry name" value="Aldolase_II/adducin_N_sf"/>
</dbReference>
<comment type="caution">
    <text evidence="2">The sequence shown here is derived from an EMBL/GenBank/DDBJ whole genome shotgun (WGS) entry which is preliminary data.</text>
</comment>
<reference evidence="2 3" key="1">
    <citation type="journal article" date="2014" name="FEMS Microbiol. Lett.">
        <title>Genome sequencing analysis reveals virulence-related gene content of Ochrobactrum intermedium strain 229E, a urease-positive strain isolated from the human gastric niche.</title>
        <authorList>
            <person name="Kulkarni G.J."/>
            <person name="Shetty S."/>
            <person name="Dharne M.S."/>
            <person name="Shouche Y.S."/>
        </authorList>
    </citation>
    <scope>NUCLEOTIDE SEQUENCE [LARGE SCALE GENOMIC DNA]</scope>
    <source>
        <strain evidence="2 3">229E</strain>
    </source>
</reference>
<dbReference type="Pfam" id="PF00596">
    <property type="entry name" value="Aldolase_II"/>
    <property type="match status" value="1"/>
</dbReference>
<dbReference type="SMART" id="SM01007">
    <property type="entry name" value="Aldolase_II"/>
    <property type="match status" value="1"/>
</dbReference>